<dbReference type="InParanoid" id="A0A2S8STF8"/>
<dbReference type="EMBL" id="NIGF01000007">
    <property type="protein sequence ID" value="PQV64085.1"/>
    <property type="molecule type" value="Genomic_DNA"/>
</dbReference>
<organism evidence="1 2">
    <name type="scientific">Abditibacterium utsteinense</name>
    <dbReference type="NCBI Taxonomy" id="1960156"/>
    <lineage>
        <taxon>Bacteria</taxon>
        <taxon>Pseudomonadati</taxon>
        <taxon>Abditibacteriota</taxon>
        <taxon>Abditibacteriia</taxon>
        <taxon>Abditibacteriales</taxon>
        <taxon>Abditibacteriaceae</taxon>
        <taxon>Abditibacterium</taxon>
    </lineage>
</organism>
<gene>
    <name evidence="1" type="ORF">B1R32_107110</name>
</gene>
<dbReference type="RefSeq" id="WP_105483554.1">
    <property type="nucleotide sequence ID" value="NZ_NIGF01000007.1"/>
</dbReference>
<protein>
    <submittedName>
        <fullName evidence="1">RloB-like protein</fullName>
    </submittedName>
</protein>
<keyword evidence="2" id="KW-1185">Reference proteome</keyword>
<sequence length="203" mass="23850">MSHGKYENGRRGRRAPARKERATFLIVCEGARTEPHYFEGFRVRVEDADIFGKGYNTLSLVQETITIRENSHKAYDQVWCVFDRDDFPVENFNRALELAAQNDIRVAYSNQAFEIWYLLHFHFHNAAIHRDQYAEKLGKELKRPYKKNDREIFTILRGKRTDAIRNARQLYESYTPHLPATDNPCTTVYLLVEELIKNLPGQP</sequence>
<dbReference type="Proteomes" id="UP000237684">
    <property type="component" value="Unassembled WGS sequence"/>
</dbReference>
<dbReference type="InterPro" id="IPR025591">
    <property type="entry name" value="RloB"/>
</dbReference>
<comment type="caution">
    <text evidence="1">The sequence shown here is derived from an EMBL/GenBank/DDBJ whole genome shotgun (WGS) entry which is preliminary data.</text>
</comment>
<proteinExistence type="predicted"/>
<dbReference type="AlphaFoldDB" id="A0A2S8STF8"/>
<name>A0A2S8STF8_9BACT</name>
<evidence type="ECO:0000313" key="1">
    <source>
        <dbReference type="EMBL" id="PQV64085.1"/>
    </source>
</evidence>
<reference evidence="1 2" key="1">
    <citation type="journal article" date="2018" name="Syst. Appl. Microbiol.">
        <title>Abditibacterium utsteinense sp. nov., the first cultivated member of candidate phylum FBP, isolated from ice-free Antarctic soil samples.</title>
        <authorList>
            <person name="Tahon G."/>
            <person name="Tytgat B."/>
            <person name="Lebbe L."/>
            <person name="Carlier A."/>
            <person name="Willems A."/>
        </authorList>
    </citation>
    <scope>NUCLEOTIDE SEQUENCE [LARGE SCALE GENOMIC DNA]</scope>
    <source>
        <strain evidence="1 2">LMG 29911</strain>
    </source>
</reference>
<dbReference type="OrthoDB" id="9796523at2"/>
<accession>A0A2S8STF8</accession>
<evidence type="ECO:0000313" key="2">
    <source>
        <dbReference type="Proteomes" id="UP000237684"/>
    </source>
</evidence>
<dbReference type="Pfam" id="PF13707">
    <property type="entry name" value="RloB"/>
    <property type="match status" value="1"/>
</dbReference>